<dbReference type="InterPro" id="IPR007880">
    <property type="entry name" value="Spiralin"/>
</dbReference>
<comment type="caution">
    <text evidence="1">The sequence shown here is derived from an EMBL/GenBank/DDBJ whole genome shotgun (WGS) entry which is preliminary data.</text>
</comment>
<organism evidence="1 2">
    <name type="scientific">Spiroplasma platyhelix PALS-1</name>
    <dbReference type="NCBI Taxonomy" id="1276218"/>
    <lineage>
        <taxon>Bacteria</taxon>
        <taxon>Bacillati</taxon>
        <taxon>Mycoplasmatota</taxon>
        <taxon>Mollicutes</taxon>
        <taxon>Entomoplasmatales</taxon>
        <taxon>Spiroplasmataceae</taxon>
        <taxon>Spiroplasma</taxon>
    </lineage>
</organism>
<sequence length="217" mass="23976">MILIITIVGCLSIPIILYFTIGQQKNNSQKINLNEQSLNYLAKVEHMKSIKEQEAIKIKSDIQANINNKMTSLNLDENVDYKINNLDTIKQGASLDNIHITIDSLSTSTKATGNFTIRINSQENINDRSIQSIAINANEANGLSAIKANNIQNQIILSVDSTLNEGQMNEKDVDYKINNLGLIQAGAKFADYNTQLSVIGISIQLEGSFSIIFTLTE</sequence>
<gene>
    <name evidence="1" type="ORF">HER12_01875</name>
</gene>
<evidence type="ECO:0000313" key="1">
    <source>
        <dbReference type="EMBL" id="NKE38500.1"/>
    </source>
</evidence>
<dbReference type="EMBL" id="JAAVVK010000001">
    <property type="protein sequence ID" value="NKE38500.1"/>
    <property type="molecule type" value="Genomic_DNA"/>
</dbReference>
<proteinExistence type="predicted"/>
<protein>
    <submittedName>
        <fullName evidence="1">Uncharacterized protein</fullName>
    </submittedName>
</protein>
<dbReference type="AlphaFoldDB" id="A0A846TQB0"/>
<evidence type="ECO:0000313" key="2">
    <source>
        <dbReference type="Proteomes" id="UP000584587"/>
    </source>
</evidence>
<accession>A0A846TQB0</accession>
<keyword evidence="2" id="KW-1185">Reference proteome</keyword>
<dbReference type="Proteomes" id="UP000584587">
    <property type="component" value="Unassembled WGS sequence"/>
</dbReference>
<dbReference type="RefSeq" id="WP_168104971.1">
    <property type="nucleotide sequence ID" value="NZ_CP051215.1"/>
</dbReference>
<reference evidence="1 2" key="1">
    <citation type="submission" date="2020-04" db="EMBL/GenBank/DDBJ databases">
        <title>Complete genome sequence of Spiroplasma platyhelix ATCC 51748, an insect isolate.</title>
        <authorList>
            <person name="Green E.A."/>
            <person name="Klassen J.L."/>
        </authorList>
    </citation>
    <scope>NUCLEOTIDE SEQUENCE [LARGE SCALE GENOMIC DNA]</scope>
    <source>
        <strain evidence="1 2">PALS-1</strain>
    </source>
</reference>
<dbReference type="Pfam" id="PF05215">
    <property type="entry name" value="Spiralin"/>
    <property type="match status" value="1"/>
</dbReference>
<name>A0A846TQB0_9MOLU</name>